<dbReference type="SUPFAM" id="SSF57850">
    <property type="entry name" value="RING/U-box"/>
    <property type="match status" value="1"/>
</dbReference>
<evidence type="ECO:0000256" key="1">
    <source>
        <dbReference type="ARBA" id="ARBA00009422"/>
    </source>
</evidence>
<dbReference type="InterPro" id="IPR045111">
    <property type="entry name" value="Vps41/Vps8"/>
</dbReference>
<evidence type="ECO:0000313" key="5">
    <source>
        <dbReference type="EMBL" id="KAF1804191.1"/>
    </source>
</evidence>
<dbReference type="Gene3D" id="3.30.40.10">
    <property type="entry name" value="Zinc/RING finger domain, C3HC4 (zinc finger)"/>
    <property type="match status" value="1"/>
</dbReference>
<evidence type="ECO:0000259" key="4">
    <source>
        <dbReference type="Pfam" id="PF25066"/>
    </source>
</evidence>
<feature type="compositionally biased region" description="Acidic residues" evidence="2">
    <location>
        <begin position="1838"/>
        <end position="1853"/>
    </location>
</feature>
<dbReference type="Pfam" id="PF12816">
    <property type="entry name" value="TPR_Vps8"/>
    <property type="match status" value="1"/>
</dbReference>
<accession>A0A8H4BMR3</accession>
<feature type="compositionally biased region" description="Polar residues" evidence="2">
    <location>
        <begin position="714"/>
        <end position="723"/>
    </location>
</feature>
<feature type="region of interest" description="Disordered" evidence="2">
    <location>
        <begin position="261"/>
        <end position="321"/>
    </location>
</feature>
<feature type="region of interest" description="Disordered" evidence="2">
    <location>
        <begin position="1837"/>
        <end position="1859"/>
    </location>
</feature>
<dbReference type="GO" id="GO:0005770">
    <property type="term" value="C:late endosome"/>
    <property type="evidence" value="ECO:0007669"/>
    <property type="project" value="TreeGrafter"/>
</dbReference>
<comment type="caution">
    <text evidence="5">The sequence shown here is derived from an EMBL/GenBank/DDBJ whole genome shotgun (WGS) entry which is preliminary data.</text>
</comment>
<organism evidence="5 6">
    <name type="scientific">Mucor circinelloides f. lusitanicus</name>
    <name type="common">Mucor racemosus var. lusitanicus</name>
    <dbReference type="NCBI Taxonomy" id="29924"/>
    <lineage>
        <taxon>Eukaryota</taxon>
        <taxon>Fungi</taxon>
        <taxon>Fungi incertae sedis</taxon>
        <taxon>Mucoromycota</taxon>
        <taxon>Mucoromycotina</taxon>
        <taxon>Mucoromycetes</taxon>
        <taxon>Mucorales</taxon>
        <taxon>Mucorineae</taxon>
        <taxon>Mucoraceae</taxon>
        <taxon>Mucor</taxon>
    </lineage>
</organism>
<feature type="compositionally biased region" description="Low complexity" evidence="2">
    <location>
        <begin position="11"/>
        <end position="24"/>
    </location>
</feature>
<protein>
    <submittedName>
        <fullName evidence="5">Golgi CORVET complex core vacuolar protein 8-domain-containing protein</fullName>
    </submittedName>
</protein>
<dbReference type="GO" id="GO:0006623">
    <property type="term" value="P:protein targeting to vacuole"/>
    <property type="evidence" value="ECO:0007669"/>
    <property type="project" value="InterPro"/>
</dbReference>
<dbReference type="Gene3D" id="2.130.10.10">
    <property type="entry name" value="YVTN repeat-like/Quinoprotein amine dehydrogenase"/>
    <property type="match status" value="1"/>
</dbReference>
<feature type="region of interest" description="Disordered" evidence="2">
    <location>
        <begin position="1645"/>
        <end position="1671"/>
    </location>
</feature>
<feature type="compositionally biased region" description="Polar residues" evidence="2">
    <location>
        <begin position="1907"/>
        <end position="1922"/>
    </location>
</feature>
<dbReference type="Pfam" id="PF23410">
    <property type="entry name" value="Beta-prop_VPS8"/>
    <property type="match status" value="1"/>
</dbReference>
<sequence>MNPDKQKLNDSNSSSSTTTSSSNSLALPPPTMEPSISTTTFRRDYDALLKQVLEESSEDEEDTLHHIDIDLNAATAELPEDLRAALEDRSLADKYLANLKTFMSHRRSQSINSDYSIPNTPLQSTFSNQPLMSPKPFDRIQPDPLSKVLDAVPYQTRLINGVPSLTLLEQKFHALRIPELDLPVVSDTVIQTSLNGLYKIRDDLYIHLNGGPLVNSMTQHNIGEKKKQKVMSLLDDISKEIGLYEEFVKKANYLSLESILNESSDEEEEEEDYPDTFNDADSSILNFDSASELSKTTPGTPSFLSSTSPHRTNSQLSLSSPVNSQMLRQRLGSSNGGDSASVSASASPAQSSFDILDTDSSTHGKENIEPWEAFKWMPLSKISSQLYSDAIKKESGLISVMIASGVLAIGTTRSLVFVYDYSQNLKCILGDSAKAVELGSVTSLAVSADHTTIACGHSQGYIVVWDVRKPSHPVRTIDPISASQVVGALSAPQQQVPRKEGHVKGSSILHIGFVGVKKTDIVSGDDQGMAFYHALYKVIMVNAVDTTRILGRYQNLSLTPEIQRAQTLAANARLRLQSPSVLPKPRRPSTVFAMQPLPLGQIPHPAENFGLVALLTPYKMIIVGLKPSPQTMYKFLKPKVAAHPDHAIDPDDRSKANIEPLSGCLAWLPSIKLGHNGAKEIPKTKDPQASSDPMLAFAWGNHLFILRVSVSNNSNQDSKQAHTNGRGPRLPTPPAPKANKKGTHLEFIKIGEWKCKEAIVGVQWINRQILVLFTPNEEMILFDPKNMIETQHTNIRTKQLVYHDWFNAPLKDLVVDAANLTVDSPENSSLLKSVEMAYFGSIKGYKGKIFLLGMHQIYMGTLLSWKDRILALGQAGDLLETIELATSFYNGIGIQTVIGLPEEEKARKALVGESLMEILVASLNYTFSSKRTYEGMADEVAGGETVVFRNLAQGCVEACLSMNNTGFLFDTVYERFAENNVKGIFLEVLEPCIVQDRVPDVPPSVMKDLVDHYSKKRLLDELEQVIWHVNPRHLDIDQIVSMCHREGMYEAMMYVWNKSMHDYVSPVVEMLKVVRSVLRDEANSDNQQNVHNRQHSEKLFDYLKLILTGKSFPEGSAILASDEASDARSAVYSFVFSGRCVVWPPVGGKLVLTADDDEGFSEPTYPYLRLLLRFNTKKFLEAMEVAFQDPWLNGGEDILSSKFEDEVPGKVISRQIIVNTLLDVMGGGLTGNGLPLPPPRPKQSISGSTVQSFSTNRQAPSHLHINVPPVSSSSASSSTGFVDHHGFSTYDYVSHENIILLYMFIASNLHMYTTFILLPPKTLHKVLVRLAQDHDPTTRIDREKAVQNLLTVYTPGNQEQIVGLYEDAGFWKVLEDVYRRDKKYGKLVEAYLKDDERREDVFDCVQKLLSSSDLNNRQKEEVKRVFMIRISQFVEIDGQKAANIVENFMQGDHADAIRRLEEDQEFDDDDEYHATADKRLFSYLRGLLEPYDQDQEHEEQNQVHQGLIKETRIPHVDGSIQERYIELMCRFDPSGVFNYFNTKLNDAISLDKVRQSCEKYGVMDAVVWIMEKSGNTQGALEKMLDVAKDKNAAILKILRDHVQAGNAHWTFEEQSTINSCLIGLNGVLRVSTRLCESSSLSTTATATYPTDMDDETIPELSQDSSTGDEHDEEFVHNDLVETLWFRLLDAYFEGSIDIYNLIGTDTHHHVPVEIRQLITSAYKSFVQSILTSLLLSTSPQVSLPRLLLKLIHSQARGETTFADFRDIFLSMLDTYKYEGKLLEMTNRLFDRDLYGSLQDMVTKRGKGWRPSRAVCEICGVNILDLSLLQPDLAWGFESESEPQDAHENEEEQEPQQQQQQQKRYVLFHCGHGFHTACLERQLGTNQECIVCQHGNPQAKPILPPISTHASTASDSLPTVTKTSKGKEKAIE</sequence>
<reference evidence="5 6" key="1">
    <citation type="submission" date="2019-09" db="EMBL/GenBank/DDBJ databases">
        <authorList>
            <consortium name="DOE Joint Genome Institute"/>
            <person name="Mondo S.J."/>
            <person name="Navarro-Mendoza M.I."/>
            <person name="Perez-Arques C."/>
            <person name="Panchal S."/>
            <person name="Nicolas F.E."/>
            <person name="Ganguly P."/>
            <person name="Pangilinan J."/>
            <person name="Grigoriev I."/>
            <person name="Heitman J."/>
            <person name="Sanya K."/>
            <person name="Garre V."/>
        </authorList>
    </citation>
    <scope>NUCLEOTIDE SEQUENCE [LARGE SCALE GENOMIC DNA]</scope>
    <source>
        <strain evidence="5 6">MU402</strain>
    </source>
</reference>
<feature type="region of interest" description="Disordered" evidence="2">
    <location>
        <begin position="1"/>
        <end position="37"/>
    </location>
</feature>
<proteinExistence type="inferred from homology"/>
<feature type="compositionally biased region" description="Polar residues" evidence="2">
    <location>
        <begin position="279"/>
        <end position="321"/>
    </location>
</feature>
<dbReference type="Proteomes" id="UP000469890">
    <property type="component" value="Unassembled WGS sequence"/>
</dbReference>
<gene>
    <name evidence="5" type="ORF">FB192DRAFT_1371657</name>
</gene>
<name>A0A8H4BMR3_MUCCL</name>
<feature type="region of interest" description="Disordered" evidence="2">
    <location>
        <begin position="1899"/>
        <end position="1931"/>
    </location>
</feature>
<dbReference type="Pfam" id="PF23413">
    <property type="entry name" value="zf_RING_Vps8_fungal"/>
    <property type="match status" value="1"/>
</dbReference>
<dbReference type="InterPro" id="IPR025941">
    <property type="entry name" value="Vps8_central_dom"/>
</dbReference>
<dbReference type="InterPro" id="IPR036322">
    <property type="entry name" value="WD40_repeat_dom_sf"/>
</dbReference>
<dbReference type="Pfam" id="PF25066">
    <property type="entry name" value="TPR_VPS8_2"/>
    <property type="match status" value="1"/>
</dbReference>
<feature type="compositionally biased region" description="Acidic residues" evidence="2">
    <location>
        <begin position="263"/>
        <end position="274"/>
    </location>
</feature>
<dbReference type="PANTHER" id="PTHR12616">
    <property type="entry name" value="VACUOLAR PROTEIN SORTING VPS41"/>
    <property type="match status" value="1"/>
</dbReference>
<feature type="region of interest" description="Disordered" evidence="2">
    <location>
        <begin position="714"/>
        <end position="740"/>
    </location>
</feature>
<dbReference type="GO" id="GO:0034058">
    <property type="term" value="P:endosomal vesicle fusion"/>
    <property type="evidence" value="ECO:0007669"/>
    <property type="project" value="TreeGrafter"/>
</dbReference>
<dbReference type="InterPro" id="IPR015943">
    <property type="entry name" value="WD40/YVTN_repeat-like_dom_sf"/>
</dbReference>
<evidence type="ECO:0000256" key="2">
    <source>
        <dbReference type="SAM" id="MobiDB-lite"/>
    </source>
</evidence>
<dbReference type="InterPro" id="IPR059070">
    <property type="entry name" value="TPR_VPS8_2"/>
</dbReference>
<dbReference type="EMBL" id="JAAECE010000003">
    <property type="protein sequence ID" value="KAF1804191.1"/>
    <property type="molecule type" value="Genomic_DNA"/>
</dbReference>
<dbReference type="InterPro" id="IPR013083">
    <property type="entry name" value="Znf_RING/FYVE/PHD"/>
</dbReference>
<evidence type="ECO:0000259" key="3">
    <source>
        <dbReference type="Pfam" id="PF12816"/>
    </source>
</evidence>
<feature type="domain" description="VPS8-like TPR-like repeats" evidence="4">
    <location>
        <begin position="1614"/>
        <end position="1804"/>
    </location>
</feature>
<comment type="similarity">
    <text evidence="1">Belongs to the VPS8 family.</text>
</comment>
<evidence type="ECO:0000313" key="6">
    <source>
        <dbReference type="Proteomes" id="UP000469890"/>
    </source>
</evidence>
<dbReference type="SUPFAM" id="SSF50978">
    <property type="entry name" value="WD40 repeat-like"/>
    <property type="match status" value="1"/>
</dbReference>
<dbReference type="GO" id="GO:0030897">
    <property type="term" value="C:HOPS complex"/>
    <property type="evidence" value="ECO:0007669"/>
    <property type="project" value="TreeGrafter"/>
</dbReference>
<feature type="domain" description="Vacuolar protein sorting-associated protein 8 central" evidence="3">
    <location>
        <begin position="984"/>
        <end position="1187"/>
    </location>
</feature>
<dbReference type="PANTHER" id="PTHR12616:SF8">
    <property type="entry name" value="VACUOLAR PROTEIN SORTING-ASSOCIATED PROTEIN 8 HOMOLOG"/>
    <property type="match status" value="1"/>
</dbReference>